<evidence type="ECO:0000313" key="2">
    <source>
        <dbReference type="Proteomes" id="UP000053577"/>
    </source>
</evidence>
<dbReference type="Pfam" id="PF20911">
    <property type="entry name" value="GP7"/>
    <property type="match status" value="1"/>
</dbReference>
<dbReference type="OrthoDB" id="3514784at2"/>
<gene>
    <name evidence="1" type="ORF">DA01_02300</name>
</gene>
<dbReference type="PATRIC" id="fig|61435.5.peg.466"/>
<dbReference type="InterPro" id="IPR048813">
    <property type="entry name" value="GP7-like"/>
</dbReference>
<evidence type="ECO:0000313" key="1">
    <source>
        <dbReference type="EMBL" id="KSV18826.1"/>
    </source>
</evidence>
<dbReference type="AlphaFoldDB" id="A0A0V8M510"/>
<accession>A0A0V8M510</accession>
<dbReference type="NCBIfam" id="NF045672">
    <property type="entry name" value="MCP_gp7_epsi_15"/>
    <property type="match status" value="1"/>
</dbReference>
<name>A0A0V8M510_9CHLR</name>
<dbReference type="EMBL" id="JGYD01000010">
    <property type="protein sequence ID" value="KSV18826.1"/>
    <property type="molecule type" value="Genomic_DNA"/>
</dbReference>
<protein>
    <submittedName>
        <fullName evidence="1">Phage capsid protein</fullName>
    </submittedName>
</protein>
<comment type="caution">
    <text evidence="1">The sequence shown here is derived from an EMBL/GenBank/DDBJ whole genome shotgun (WGS) entry which is preliminary data.</text>
</comment>
<organism evidence="1 2">
    <name type="scientific">Dehalococcoides mccartyi</name>
    <dbReference type="NCBI Taxonomy" id="61435"/>
    <lineage>
        <taxon>Bacteria</taxon>
        <taxon>Bacillati</taxon>
        <taxon>Chloroflexota</taxon>
        <taxon>Dehalococcoidia</taxon>
        <taxon>Dehalococcoidales</taxon>
        <taxon>Dehalococcoidaceae</taxon>
        <taxon>Dehalococcoides</taxon>
    </lineage>
</organism>
<proteinExistence type="predicted"/>
<sequence>MAISLTEASKLSNDILKQGVIETIVRESPVLAAMPFVEVMGNGLTYNQEKTLPDISFYDTGDTWDESTPTFEQKTAQLKIMGGDADVDNFLKTTRSNVQDLETAIIELKAKALKDKFEEVFIYGDSALSSKQFDGLRKLINPASASAQVVAAGASGASLTLAKLDELVDAVKGGKPDMLLMSRRSRRKLNALLRAGGGMLETDRDKWGNFIQFWDGIPIGVSDWILDTHVVAEGLETATSGGGCSAIYAVQFGEGGLCGLSSPGFIQVEALGSLEDKDASRTRVKWYCSLALFSAVKAAALIGVTD</sequence>
<dbReference type="SUPFAM" id="SSF56563">
    <property type="entry name" value="Major capsid protein gp5"/>
    <property type="match status" value="1"/>
</dbReference>
<dbReference type="Proteomes" id="UP000053577">
    <property type="component" value="Unassembled WGS sequence"/>
</dbReference>
<reference evidence="1 2" key="1">
    <citation type="journal article" date="2015" name="Sci. Rep.">
        <title>A comparative genomics and reductive dehalogenase gene transcription study of two chloroethene-respiring bacteria, Dehalococcoides mccartyi strains MB and 11a.</title>
        <authorList>
            <person name="Low A."/>
            <person name="Shen Z."/>
            <person name="Cheng D."/>
            <person name="Rogers M.J."/>
            <person name="Lee P.K."/>
            <person name="He J."/>
        </authorList>
    </citation>
    <scope>NUCLEOTIDE SEQUENCE [LARGE SCALE GENOMIC DNA]</scope>
    <source>
        <strain evidence="1 2">MB</strain>
    </source>
</reference>
<dbReference type="RefSeq" id="WP_058292237.1">
    <property type="nucleotide sequence ID" value="NZ_CP080651.1"/>
</dbReference>